<protein>
    <recommendedName>
        <fullName evidence="4">DUF4136 domain-containing protein</fullName>
    </recommendedName>
</protein>
<evidence type="ECO:0000313" key="3">
    <source>
        <dbReference type="Proteomes" id="UP000094291"/>
    </source>
</evidence>
<evidence type="ECO:0008006" key="4">
    <source>
        <dbReference type="Google" id="ProtNLM"/>
    </source>
</evidence>
<keyword evidence="3" id="KW-1185">Reference proteome</keyword>
<feature type="signal peptide" evidence="1">
    <location>
        <begin position="1"/>
        <end position="24"/>
    </location>
</feature>
<dbReference type="RefSeq" id="WP_068998017.1">
    <property type="nucleotide sequence ID" value="NZ_MDTQ01000001.1"/>
</dbReference>
<proteinExistence type="predicted"/>
<organism evidence="2 3">
    <name type="scientific">Terasakiispira papahanaumokuakeensis</name>
    <dbReference type="NCBI Taxonomy" id="197479"/>
    <lineage>
        <taxon>Bacteria</taxon>
        <taxon>Pseudomonadati</taxon>
        <taxon>Pseudomonadota</taxon>
        <taxon>Gammaproteobacteria</taxon>
        <taxon>Oceanospirillales</taxon>
        <taxon>Terasakiispira</taxon>
    </lineage>
</organism>
<dbReference type="EMBL" id="MDTQ01000001">
    <property type="protein sequence ID" value="ODC03601.1"/>
    <property type="molecule type" value="Genomic_DNA"/>
</dbReference>
<sequence>MFKLTRALTLMLMAIVITGCSSQAGFVTTQDPDTPVTSLQQLTILASGDFPLAHRPAIEKQLCWYIQGQISRCEGYSDAIEPPTRYRELSSKALEAHARKRVKGPLLIVSWVKNRSEVREYNDGVRWGFGIGTGRYFGLGTTVGNDGPPLRDHDYELTLWQPNEQHPSWLANARARSRSAADDIDGSAIGQLGRGIEQTLTEQGWLAPAKSGQASVEASTE</sequence>
<dbReference type="AlphaFoldDB" id="A0A1E2V9D2"/>
<accession>A0A1E2V9D2</accession>
<evidence type="ECO:0000256" key="1">
    <source>
        <dbReference type="SAM" id="SignalP"/>
    </source>
</evidence>
<comment type="caution">
    <text evidence="2">The sequence shown here is derived from an EMBL/GenBank/DDBJ whole genome shotgun (WGS) entry which is preliminary data.</text>
</comment>
<evidence type="ECO:0000313" key="2">
    <source>
        <dbReference type="EMBL" id="ODC03601.1"/>
    </source>
</evidence>
<keyword evidence="1" id="KW-0732">Signal</keyword>
<name>A0A1E2V9D2_9GAMM</name>
<dbReference type="Proteomes" id="UP000094291">
    <property type="component" value="Unassembled WGS sequence"/>
</dbReference>
<dbReference type="PROSITE" id="PS51257">
    <property type="entry name" value="PROKAR_LIPOPROTEIN"/>
    <property type="match status" value="1"/>
</dbReference>
<reference evidence="2 3" key="1">
    <citation type="submission" date="2016-08" db="EMBL/GenBank/DDBJ databases">
        <authorList>
            <person name="Seilhamer J.J."/>
        </authorList>
    </citation>
    <scope>NUCLEOTIDE SEQUENCE [LARGE SCALE GENOMIC DNA]</scope>
    <source>
        <strain evidence="2 3">PH27A</strain>
    </source>
</reference>
<feature type="chain" id="PRO_5009119654" description="DUF4136 domain-containing protein" evidence="1">
    <location>
        <begin position="25"/>
        <end position="221"/>
    </location>
</feature>
<dbReference type="STRING" id="197479.BFW38_08640"/>
<gene>
    <name evidence="2" type="ORF">BFW38_08640</name>
</gene>